<gene>
    <name evidence="2" type="ORF">O3M35_001974</name>
</gene>
<dbReference type="EMBL" id="JAPXFL010000010">
    <property type="protein sequence ID" value="KAK9500776.1"/>
    <property type="molecule type" value="Genomic_DNA"/>
</dbReference>
<protein>
    <submittedName>
        <fullName evidence="2">Uncharacterized protein</fullName>
    </submittedName>
</protein>
<feature type="region of interest" description="Disordered" evidence="1">
    <location>
        <begin position="104"/>
        <end position="126"/>
    </location>
</feature>
<organism evidence="2 3">
    <name type="scientific">Rhynocoris fuscipes</name>
    <dbReference type="NCBI Taxonomy" id="488301"/>
    <lineage>
        <taxon>Eukaryota</taxon>
        <taxon>Metazoa</taxon>
        <taxon>Ecdysozoa</taxon>
        <taxon>Arthropoda</taxon>
        <taxon>Hexapoda</taxon>
        <taxon>Insecta</taxon>
        <taxon>Pterygota</taxon>
        <taxon>Neoptera</taxon>
        <taxon>Paraneoptera</taxon>
        <taxon>Hemiptera</taxon>
        <taxon>Heteroptera</taxon>
        <taxon>Panheteroptera</taxon>
        <taxon>Cimicomorpha</taxon>
        <taxon>Reduviidae</taxon>
        <taxon>Harpactorinae</taxon>
        <taxon>Harpactorini</taxon>
        <taxon>Rhynocoris</taxon>
    </lineage>
</organism>
<evidence type="ECO:0000313" key="2">
    <source>
        <dbReference type="EMBL" id="KAK9500776.1"/>
    </source>
</evidence>
<reference evidence="2 3" key="1">
    <citation type="submission" date="2022-12" db="EMBL/GenBank/DDBJ databases">
        <title>Chromosome-level genome assembly of true bugs.</title>
        <authorList>
            <person name="Ma L."/>
            <person name="Li H."/>
        </authorList>
    </citation>
    <scope>NUCLEOTIDE SEQUENCE [LARGE SCALE GENOMIC DNA]</scope>
    <source>
        <strain evidence="2">Lab_2022b</strain>
    </source>
</reference>
<dbReference type="SUPFAM" id="SSF56112">
    <property type="entry name" value="Protein kinase-like (PK-like)"/>
    <property type="match status" value="1"/>
</dbReference>
<dbReference type="Gene3D" id="1.10.510.10">
    <property type="entry name" value="Transferase(Phosphotransferase) domain 1"/>
    <property type="match status" value="1"/>
</dbReference>
<dbReference type="Proteomes" id="UP001461498">
    <property type="component" value="Unassembled WGS sequence"/>
</dbReference>
<accession>A0AAW1CQI0</accession>
<evidence type="ECO:0000256" key="1">
    <source>
        <dbReference type="SAM" id="MobiDB-lite"/>
    </source>
</evidence>
<evidence type="ECO:0000313" key="3">
    <source>
        <dbReference type="Proteomes" id="UP001461498"/>
    </source>
</evidence>
<dbReference type="AlphaFoldDB" id="A0AAW1CQI0"/>
<name>A0AAW1CQI0_9HEMI</name>
<sequence length="281" mass="31667">MRMRKKITIDNVSDCYKVFAVYDCKQEPVMTMTDSSNINNKSIGNALYTRLANSNNELMKIGEVASVCGNFGLGLVRLRYVDSVTRTIDPLQLENGLQKTLDRDESSLVSKGKVTNNNNHNHNDDDVVADKNIREDVNSSISNINTSADTLRHQRKSETTKEVVVDADFRDLLQRMLCKDLNKRMLLSEAAAHSFFTHEQDVDLAASLRSFGSLLRSIQVAGSNRPSVTELYDRALDAVHRGSHVQNSFHGIRAMKKIQRKSKKSKLNDSMDFLDDEVLIK</sequence>
<dbReference type="InterPro" id="IPR011009">
    <property type="entry name" value="Kinase-like_dom_sf"/>
</dbReference>
<comment type="caution">
    <text evidence="2">The sequence shown here is derived from an EMBL/GenBank/DDBJ whole genome shotgun (WGS) entry which is preliminary data.</text>
</comment>
<keyword evidence="3" id="KW-1185">Reference proteome</keyword>
<proteinExistence type="predicted"/>